<dbReference type="GO" id="GO:0006508">
    <property type="term" value="P:proteolysis"/>
    <property type="evidence" value="ECO:0007669"/>
    <property type="project" value="InterPro"/>
</dbReference>
<dbReference type="Gene3D" id="3.40.50.1460">
    <property type="match status" value="1"/>
</dbReference>
<sequence>MKSFTFFRWVGLALLLYFYAGFVTAQQFGNEWIVPGQTYVKATVSKAGIYRISGSAMQVAGLPVGSLAQVQIFHRGQEISALSRTSEEIVFYATGNDGAQDSLLYRPFSARPSPYQSIFSDETAYYFTIGTAAPLSVKYTEMPVNEALMPEPYHLQTEVKSFRDEYSFNTALGLTPNLMQSFYERGESWTGKTILADSLVRFPILLTNWIQENAPAPRLDVLINGRANFSHQIQVSVGNERKIASLAFYGFDHRLISDTLSRADMGVNGSTQLAVQSPLKQPAERYSVTFYRVTYPQRWDMQGKKEAIFTLPAGSQALVRIQIENVPATARLYDLTDPEHPISVAAKVQNGRLEGMISRNGPAARRLYCTAEPSANLSLQPVSFQSFAPQDFDYLIVTNESLFSAAQEYADYRASEPGGSFRPLVVKMPELYEQFNYGEVSPLAIRRFADFMLSQGDSTKYLLLIGRSATFPERLQKNMPGEVPTFGYPGSDILLVDGLAGQKENSPAMPVGRINATSPQQLRNYLQKVRDFEQNAPTQSSSKRILHLSGGQSAFEIRAIREMLSSLSPIAENGFLGAEVIPFSKQNVVEIEKVNIAPQVNEGVGMITFFGHASPTVTDLDMGFASAAENGFRNSGRYPFMFFNGCGVGNIFSRFETLSSDWALAADKGAVAVIAHSFWSYFQPTSTYLTELYTALFSDPQTSNLSIGQIQQVLSQRITSRAHGAYDIANLHQMVLQGDPALRLFNLSKPDFSLNSTQSIFIRSQHLNQTIGESDSLLVGAIVSNKGRFVVGQRLTVQATLRSENGQERTYEQAFPTFPLRDTLLIKIGGGQALESIQVVLDPKHELDELSEENNTAELRIAWPEAAQENSFPTGFVNDQLAPWLNVRFDGRTIRQGERVSNEPIIEIMLQDENMLSATDTSLVDVLIKRCPTCAFERIAFSSSFLSLERSENRKIFYQFKPGFLAENTYELRVSGRDMRGNESESYQISFVVSEADAPFTVVVSPNPASDYVRFEAMALKKSRIQSLEWQIYSATGALLEQHRLPVTRPGINEWFWTPGKGISAGHYFYKVISHWQDGGEEVKTGKLLIAR</sequence>
<comment type="caution">
    <text evidence="3">The sequence shown here is derived from an EMBL/GenBank/DDBJ whole genome shotgun (WGS) entry which is preliminary data.</text>
</comment>
<accession>A0A4R4KGI4</accession>
<dbReference type="GO" id="GO:0008234">
    <property type="term" value="F:cysteine-type peptidase activity"/>
    <property type="evidence" value="ECO:0007669"/>
    <property type="project" value="InterPro"/>
</dbReference>
<dbReference type="CDD" id="cd02258">
    <property type="entry name" value="Peptidase_C25_N"/>
    <property type="match status" value="1"/>
</dbReference>
<dbReference type="Proteomes" id="UP000295706">
    <property type="component" value="Unassembled WGS sequence"/>
</dbReference>
<gene>
    <name evidence="3" type="ORF">EZE20_09790</name>
</gene>
<evidence type="ECO:0000313" key="3">
    <source>
        <dbReference type="EMBL" id="TDB66042.1"/>
    </source>
</evidence>
<dbReference type="Pfam" id="PF01364">
    <property type="entry name" value="Peptidase_C25"/>
    <property type="match status" value="1"/>
</dbReference>
<proteinExistence type="predicted"/>
<dbReference type="RefSeq" id="WP_132117012.1">
    <property type="nucleotide sequence ID" value="NZ_SMJU01000005.1"/>
</dbReference>
<reference evidence="3 4" key="1">
    <citation type="submission" date="2019-02" db="EMBL/GenBank/DDBJ databases">
        <title>Arundinibacter roseus gen. nov., sp. nov., a new member of the family Cytophagaceae.</title>
        <authorList>
            <person name="Szuroczki S."/>
            <person name="Khayer B."/>
            <person name="Sproer C."/>
            <person name="Toumi M."/>
            <person name="Szabo A."/>
            <person name="Felfoldi T."/>
            <person name="Schumann P."/>
            <person name="Toth E."/>
        </authorList>
    </citation>
    <scope>NUCLEOTIDE SEQUENCE [LARGE SCALE GENOMIC DNA]</scope>
    <source>
        <strain evidence="3 4">DMA-k-7a</strain>
    </source>
</reference>
<keyword evidence="4" id="KW-1185">Reference proteome</keyword>
<evidence type="ECO:0000313" key="4">
    <source>
        <dbReference type="Proteomes" id="UP000295706"/>
    </source>
</evidence>
<dbReference type="SUPFAM" id="SSF52129">
    <property type="entry name" value="Caspase-like"/>
    <property type="match status" value="1"/>
</dbReference>
<feature type="domain" description="Gingipain" evidence="2">
    <location>
        <begin position="394"/>
        <end position="744"/>
    </location>
</feature>
<dbReference type="InterPro" id="IPR029031">
    <property type="entry name" value="Gingipain_N_sf"/>
</dbReference>
<dbReference type="EMBL" id="SMJU01000005">
    <property type="protein sequence ID" value="TDB66042.1"/>
    <property type="molecule type" value="Genomic_DNA"/>
</dbReference>
<dbReference type="InterPro" id="IPR029030">
    <property type="entry name" value="Caspase-like_dom_sf"/>
</dbReference>
<name>A0A4R4KGI4_9BACT</name>
<protein>
    <recommendedName>
        <fullName evidence="2">Gingipain domain-containing protein</fullName>
    </recommendedName>
</protein>
<keyword evidence="1" id="KW-0732">Signal</keyword>
<dbReference type="AlphaFoldDB" id="A0A4R4KGI4"/>
<evidence type="ECO:0000256" key="1">
    <source>
        <dbReference type="ARBA" id="ARBA00022729"/>
    </source>
</evidence>
<dbReference type="Gene3D" id="3.40.50.10390">
    <property type="entry name" value="Gingipain r, domain 1"/>
    <property type="match status" value="1"/>
</dbReference>
<evidence type="ECO:0000259" key="2">
    <source>
        <dbReference type="Pfam" id="PF01364"/>
    </source>
</evidence>
<dbReference type="OrthoDB" id="9757650at2"/>
<dbReference type="InterPro" id="IPR001769">
    <property type="entry name" value="Gingipain"/>
</dbReference>
<organism evidence="3 4">
    <name type="scientific">Arundinibacter roseus</name>
    <dbReference type="NCBI Taxonomy" id="2070510"/>
    <lineage>
        <taxon>Bacteria</taxon>
        <taxon>Pseudomonadati</taxon>
        <taxon>Bacteroidota</taxon>
        <taxon>Cytophagia</taxon>
        <taxon>Cytophagales</taxon>
        <taxon>Spirosomataceae</taxon>
        <taxon>Arundinibacter</taxon>
    </lineage>
</organism>